<organism evidence="2">
    <name type="scientific">Planktothricoides raciborskii GIHE-MW2</name>
    <dbReference type="NCBI Taxonomy" id="2792601"/>
    <lineage>
        <taxon>Bacteria</taxon>
        <taxon>Bacillati</taxon>
        <taxon>Cyanobacteriota</taxon>
        <taxon>Cyanophyceae</taxon>
        <taxon>Oscillatoriophycideae</taxon>
        <taxon>Oscillatoriales</taxon>
        <taxon>Oscillatoriaceae</taxon>
        <taxon>Planktothricoides</taxon>
    </lineage>
</organism>
<name>A0AAU8JHC0_9CYAN</name>
<gene>
    <name evidence="2" type="ORF">ABWT76_000734</name>
</gene>
<evidence type="ECO:0000256" key="1">
    <source>
        <dbReference type="SAM" id="Phobius"/>
    </source>
</evidence>
<accession>A0AAU8JHC0</accession>
<keyword evidence="1" id="KW-0812">Transmembrane</keyword>
<dbReference type="RefSeq" id="WP_054469236.1">
    <property type="nucleotide sequence ID" value="NZ_CP159837.1"/>
</dbReference>
<evidence type="ECO:0000313" key="2">
    <source>
        <dbReference type="EMBL" id="XCM37924.1"/>
    </source>
</evidence>
<proteinExistence type="predicted"/>
<keyword evidence="1" id="KW-1133">Transmembrane helix</keyword>
<keyword evidence="1" id="KW-0472">Membrane</keyword>
<feature type="transmembrane region" description="Helical" evidence="1">
    <location>
        <begin position="53"/>
        <end position="79"/>
    </location>
</feature>
<sequence length="166" mass="18680">MTDDIQARGWEICRLFGAIFLGFILLQIGGWLFSTGMIPLTAIKPDEFVKNNYGPAALIVFWASSIAAAIWWAIAVFYFRPKFYPKEDTSIGQLIWWVIFIFTICIAGLSLHSYGKTIPEAIPSMLGSLVIIMAINFWLATAVSTPLLLTYVVPGAQWLQRFLRIN</sequence>
<feature type="transmembrane region" description="Helical" evidence="1">
    <location>
        <begin position="91"/>
        <end position="114"/>
    </location>
</feature>
<dbReference type="EMBL" id="CP159837">
    <property type="protein sequence ID" value="XCM37924.1"/>
    <property type="molecule type" value="Genomic_DNA"/>
</dbReference>
<dbReference type="AlphaFoldDB" id="A0AAU8JHC0"/>
<protein>
    <submittedName>
        <fullName evidence="2">Uncharacterized protein</fullName>
    </submittedName>
</protein>
<feature type="transmembrane region" description="Helical" evidence="1">
    <location>
        <begin position="126"/>
        <end position="153"/>
    </location>
</feature>
<feature type="transmembrane region" description="Helical" evidence="1">
    <location>
        <begin position="12"/>
        <end position="33"/>
    </location>
</feature>
<reference evidence="2" key="1">
    <citation type="submission" date="2024-07" db="EMBL/GenBank/DDBJ databases">
        <authorList>
            <person name="Kim Y.J."/>
            <person name="Jeong J.Y."/>
        </authorList>
    </citation>
    <scope>NUCLEOTIDE SEQUENCE</scope>
    <source>
        <strain evidence="2">GIHE-MW2</strain>
    </source>
</reference>